<proteinExistence type="inferred from homology"/>
<evidence type="ECO:0000313" key="13">
    <source>
        <dbReference type="Proteomes" id="UP000823617"/>
    </source>
</evidence>
<organism evidence="12 13">
    <name type="scientific">Candidatus Cryptobacteroides intestinigallinarum</name>
    <dbReference type="NCBI Taxonomy" id="2840767"/>
    <lineage>
        <taxon>Bacteria</taxon>
        <taxon>Pseudomonadati</taxon>
        <taxon>Bacteroidota</taxon>
        <taxon>Bacteroidia</taxon>
        <taxon>Bacteroidales</taxon>
        <taxon>Candidatus Cryptobacteroides</taxon>
    </lineage>
</organism>
<evidence type="ECO:0000256" key="5">
    <source>
        <dbReference type="ARBA" id="ARBA00022692"/>
    </source>
</evidence>
<comment type="function">
    <text evidence="10">Involved in protein export. Participates in an early event of protein translocation.</text>
</comment>
<keyword evidence="4 10" id="KW-1003">Cell membrane</keyword>
<dbReference type="Proteomes" id="UP000823617">
    <property type="component" value="Unassembled WGS sequence"/>
</dbReference>
<feature type="region of interest" description="Disordered" evidence="11">
    <location>
        <begin position="96"/>
        <end position="133"/>
    </location>
</feature>
<dbReference type="AlphaFoldDB" id="A0A9D9HLD6"/>
<dbReference type="GO" id="GO:0065002">
    <property type="term" value="P:intracellular protein transmembrane transport"/>
    <property type="evidence" value="ECO:0007669"/>
    <property type="project" value="TreeGrafter"/>
</dbReference>
<dbReference type="InterPro" id="IPR004692">
    <property type="entry name" value="SecG"/>
</dbReference>
<comment type="caution">
    <text evidence="12">The sequence shown here is derived from an EMBL/GenBank/DDBJ whole genome shotgun (WGS) entry which is preliminary data.</text>
</comment>
<dbReference type="GO" id="GO:0009306">
    <property type="term" value="P:protein secretion"/>
    <property type="evidence" value="ECO:0007669"/>
    <property type="project" value="UniProtKB-UniRule"/>
</dbReference>
<protein>
    <recommendedName>
        <fullName evidence="10">Protein-export membrane protein SecG</fullName>
    </recommendedName>
</protein>
<accession>A0A9D9HLD6</accession>
<sequence>MGIVFTILTVFVILASVLMTIVVLLQNSKGGGLASNFAVGNQTFGVRKTADILEKVTWGLVAFIFVVSIVTTFTTGGSGRAEIDVTDQIENAGSTAVPDFAPAQQDAPVQEAPATEAPAQEAPAQEAPAAEAE</sequence>
<evidence type="ECO:0000256" key="8">
    <source>
        <dbReference type="ARBA" id="ARBA00023010"/>
    </source>
</evidence>
<evidence type="ECO:0000256" key="4">
    <source>
        <dbReference type="ARBA" id="ARBA00022475"/>
    </source>
</evidence>
<keyword evidence="7 10" id="KW-1133">Transmembrane helix</keyword>
<reference evidence="12" key="1">
    <citation type="submission" date="2020-10" db="EMBL/GenBank/DDBJ databases">
        <authorList>
            <person name="Gilroy R."/>
        </authorList>
    </citation>
    <scope>NUCLEOTIDE SEQUENCE</scope>
    <source>
        <strain evidence="12">B1-3475</strain>
    </source>
</reference>
<evidence type="ECO:0000256" key="2">
    <source>
        <dbReference type="ARBA" id="ARBA00008445"/>
    </source>
</evidence>
<evidence type="ECO:0000313" key="12">
    <source>
        <dbReference type="EMBL" id="MBO8455985.1"/>
    </source>
</evidence>
<gene>
    <name evidence="12" type="primary">secG</name>
    <name evidence="12" type="ORF">IAC08_06230</name>
</gene>
<dbReference type="GO" id="GO:0015450">
    <property type="term" value="F:protein-transporting ATPase activity"/>
    <property type="evidence" value="ECO:0007669"/>
    <property type="project" value="UniProtKB-UniRule"/>
</dbReference>
<reference evidence="12" key="2">
    <citation type="journal article" date="2021" name="PeerJ">
        <title>Extensive microbial diversity within the chicken gut microbiome revealed by metagenomics and culture.</title>
        <authorList>
            <person name="Gilroy R."/>
            <person name="Ravi A."/>
            <person name="Getino M."/>
            <person name="Pursley I."/>
            <person name="Horton D.L."/>
            <person name="Alikhan N.F."/>
            <person name="Baker D."/>
            <person name="Gharbi K."/>
            <person name="Hall N."/>
            <person name="Watson M."/>
            <person name="Adriaenssens E.M."/>
            <person name="Foster-Nyarko E."/>
            <person name="Jarju S."/>
            <person name="Secka A."/>
            <person name="Antonio M."/>
            <person name="Oren A."/>
            <person name="Chaudhuri R.R."/>
            <person name="La Ragione R."/>
            <person name="Hildebrand F."/>
            <person name="Pallen M.J."/>
        </authorList>
    </citation>
    <scope>NUCLEOTIDE SEQUENCE</scope>
    <source>
        <strain evidence="12">B1-3475</strain>
    </source>
</reference>
<keyword evidence="3 10" id="KW-0813">Transport</keyword>
<dbReference type="PANTHER" id="PTHR34182">
    <property type="entry name" value="PROTEIN-EXPORT MEMBRANE PROTEIN SECG"/>
    <property type="match status" value="1"/>
</dbReference>
<keyword evidence="9 10" id="KW-0472">Membrane</keyword>
<keyword evidence="8 10" id="KW-0811">Translocation</keyword>
<keyword evidence="5 10" id="KW-0812">Transmembrane</keyword>
<feature type="compositionally biased region" description="Low complexity" evidence="11">
    <location>
        <begin position="107"/>
        <end position="133"/>
    </location>
</feature>
<dbReference type="GO" id="GO:0005886">
    <property type="term" value="C:plasma membrane"/>
    <property type="evidence" value="ECO:0007669"/>
    <property type="project" value="UniProtKB-SubCell"/>
</dbReference>
<evidence type="ECO:0000256" key="1">
    <source>
        <dbReference type="ARBA" id="ARBA00004651"/>
    </source>
</evidence>
<evidence type="ECO:0000256" key="10">
    <source>
        <dbReference type="RuleBase" id="RU365087"/>
    </source>
</evidence>
<evidence type="ECO:0000256" key="11">
    <source>
        <dbReference type="SAM" id="MobiDB-lite"/>
    </source>
</evidence>
<name>A0A9D9HLD6_9BACT</name>
<comment type="similarity">
    <text evidence="2 10">Belongs to the SecG family.</text>
</comment>
<dbReference type="EMBL" id="JADIMK010000068">
    <property type="protein sequence ID" value="MBO8455985.1"/>
    <property type="molecule type" value="Genomic_DNA"/>
</dbReference>
<dbReference type="Pfam" id="PF03840">
    <property type="entry name" value="SecG"/>
    <property type="match status" value="1"/>
</dbReference>
<evidence type="ECO:0000256" key="3">
    <source>
        <dbReference type="ARBA" id="ARBA00022448"/>
    </source>
</evidence>
<evidence type="ECO:0000256" key="6">
    <source>
        <dbReference type="ARBA" id="ARBA00022927"/>
    </source>
</evidence>
<comment type="subcellular location">
    <subcellularLocation>
        <location evidence="1 10">Cell membrane</location>
        <topology evidence="1 10">Multi-pass membrane protein</topology>
    </subcellularLocation>
</comment>
<evidence type="ECO:0000256" key="9">
    <source>
        <dbReference type="ARBA" id="ARBA00023136"/>
    </source>
</evidence>
<dbReference type="GO" id="GO:0043952">
    <property type="term" value="P:protein transport by the Sec complex"/>
    <property type="evidence" value="ECO:0007669"/>
    <property type="project" value="TreeGrafter"/>
</dbReference>
<dbReference type="PANTHER" id="PTHR34182:SF1">
    <property type="entry name" value="PROTEIN-EXPORT MEMBRANE PROTEIN SECG"/>
    <property type="match status" value="1"/>
</dbReference>
<dbReference type="NCBIfam" id="TIGR00810">
    <property type="entry name" value="secG"/>
    <property type="match status" value="1"/>
</dbReference>
<evidence type="ECO:0000256" key="7">
    <source>
        <dbReference type="ARBA" id="ARBA00022989"/>
    </source>
</evidence>
<feature type="transmembrane region" description="Helical" evidence="10">
    <location>
        <begin position="56"/>
        <end position="74"/>
    </location>
</feature>
<keyword evidence="6 10" id="KW-0653">Protein transport</keyword>
<feature type="transmembrane region" description="Helical" evidence="10">
    <location>
        <begin position="6"/>
        <end position="25"/>
    </location>
</feature>